<sequence>MQRERDYLLCISPLLAGLLAMPTVEEATSGRFHWPRLVSAKDMLRTYRSLVLTQPSLERGEWWRLISYLFIHQDLEHLLNNICGILCSGFTVFNNCGVEMVYGIFFWSGAVAGLNSWGRTFQTESQLEASIPAVPKSLGSAVPESAQIWDRFRHAAAKWTAPIVSSRTDSYGASGGVSGLMGFTLGLSLRRFWTLLGLAGTRAARDASEPRARRQRGHAGLELLVTGLNLFQTGKFLLQEWESIRGDRGLTGVDHAGHLTGFTFGLVSALVTMA</sequence>
<dbReference type="PANTHER" id="PTHR43731">
    <property type="entry name" value="RHOMBOID PROTEASE"/>
    <property type="match status" value="1"/>
</dbReference>
<reference evidence="10 11" key="2">
    <citation type="submission" date="2024-05" db="EMBL/GenBank/DDBJ databases">
        <authorList>
            <person name="Chen Y."/>
            <person name="Shah S."/>
            <person name="Dougan E. K."/>
            <person name="Thang M."/>
            <person name="Chan C."/>
        </authorList>
    </citation>
    <scope>NUCLEOTIDE SEQUENCE [LARGE SCALE GENOMIC DNA]</scope>
</reference>
<name>A0A9P1G5A7_9DINO</name>
<evidence type="ECO:0000313" key="10">
    <source>
        <dbReference type="EMBL" id="CAL4788806.1"/>
    </source>
</evidence>
<evidence type="ECO:0000256" key="5">
    <source>
        <dbReference type="ARBA" id="ARBA00022989"/>
    </source>
</evidence>
<dbReference type="PANTHER" id="PTHR43731:SF14">
    <property type="entry name" value="PRESENILIN-ASSOCIATED RHOMBOID-LIKE PROTEIN, MITOCHONDRIAL"/>
    <property type="match status" value="1"/>
</dbReference>
<keyword evidence="3" id="KW-0812">Transmembrane</keyword>
<comment type="subcellular location">
    <subcellularLocation>
        <location evidence="1">Membrane</location>
        <topology evidence="1">Multi-pass membrane protein</topology>
    </subcellularLocation>
</comment>
<dbReference type="InterPro" id="IPR022764">
    <property type="entry name" value="Peptidase_S54_rhomboid_dom"/>
</dbReference>
<keyword evidence="5" id="KW-1133">Transmembrane helix</keyword>
<keyword evidence="7" id="KW-0732">Signal</keyword>
<dbReference type="GO" id="GO:0004252">
    <property type="term" value="F:serine-type endopeptidase activity"/>
    <property type="evidence" value="ECO:0007669"/>
    <property type="project" value="InterPro"/>
</dbReference>
<evidence type="ECO:0000256" key="2">
    <source>
        <dbReference type="ARBA" id="ARBA00009045"/>
    </source>
</evidence>
<organism evidence="9">
    <name type="scientific">Cladocopium goreaui</name>
    <dbReference type="NCBI Taxonomy" id="2562237"/>
    <lineage>
        <taxon>Eukaryota</taxon>
        <taxon>Sar</taxon>
        <taxon>Alveolata</taxon>
        <taxon>Dinophyceae</taxon>
        <taxon>Suessiales</taxon>
        <taxon>Symbiodiniaceae</taxon>
        <taxon>Cladocopium</taxon>
    </lineage>
</organism>
<evidence type="ECO:0000256" key="7">
    <source>
        <dbReference type="SAM" id="SignalP"/>
    </source>
</evidence>
<keyword evidence="4" id="KW-0378">Hydrolase</keyword>
<gene>
    <name evidence="9" type="ORF">C1SCF055_LOCUS27538</name>
</gene>
<dbReference type="Pfam" id="PF01694">
    <property type="entry name" value="Rhomboid"/>
    <property type="match status" value="1"/>
</dbReference>
<dbReference type="AlphaFoldDB" id="A0A9P1G5A7"/>
<evidence type="ECO:0000259" key="8">
    <source>
        <dbReference type="Pfam" id="PF01694"/>
    </source>
</evidence>
<evidence type="ECO:0000313" key="9">
    <source>
        <dbReference type="EMBL" id="CAI4001494.1"/>
    </source>
</evidence>
<comment type="caution">
    <text evidence="9">The sequence shown here is derived from an EMBL/GenBank/DDBJ whole genome shotgun (WGS) entry which is preliminary data.</text>
</comment>
<keyword evidence="6" id="KW-0472">Membrane</keyword>
<evidence type="ECO:0000256" key="6">
    <source>
        <dbReference type="ARBA" id="ARBA00023136"/>
    </source>
</evidence>
<dbReference type="Gene3D" id="1.20.1540.10">
    <property type="entry name" value="Rhomboid-like"/>
    <property type="match status" value="1"/>
</dbReference>
<reference evidence="9" key="1">
    <citation type="submission" date="2022-10" db="EMBL/GenBank/DDBJ databases">
        <authorList>
            <person name="Chen Y."/>
            <person name="Dougan E. K."/>
            <person name="Chan C."/>
            <person name="Rhodes N."/>
            <person name="Thang M."/>
        </authorList>
    </citation>
    <scope>NUCLEOTIDE SEQUENCE</scope>
</reference>
<feature type="chain" id="PRO_5043272511" evidence="7">
    <location>
        <begin position="21"/>
        <end position="274"/>
    </location>
</feature>
<evidence type="ECO:0000313" key="11">
    <source>
        <dbReference type="Proteomes" id="UP001152797"/>
    </source>
</evidence>
<dbReference type="InterPro" id="IPR035952">
    <property type="entry name" value="Rhomboid-like_sf"/>
</dbReference>
<dbReference type="EMBL" id="CAMXCT010002949">
    <property type="protein sequence ID" value="CAI4001494.1"/>
    <property type="molecule type" value="Genomic_DNA"/>
</dbReference>
<keyword evidence="11" id="KW-1185">Reference proteome</keyword>
<dbReference type="InterPro" id="IPR050925">
    <property type="entry name" value="Rhomboid_protease_S54"/>
</dbReference>
<dbReference type="OrthoDB" id="417080at2759"/>
<feature type="signal peptide" evidence="7">
    <location>
        <begin position="1"/>
        <end position="20"/>
    </location>
</feature>
<dbReference type="EMBL" id="CAMXCT030002949">
    <property type="protein sequence ID" value="CAL4788806.1"/>
    <property type="molecule type" value="Genomic_DNA"/>
</dbReference>
<evidence type="ECO:0000256" key="4">
    <source>
        <dbReference type="ARBA" id="ARBA00022801"/>
    </source>
</evidence>
<evidence type="ECO:0000256" key="3">
    <source>
        <dbReference type="ARBA" id="ARBA00022692"/>
    </source>
</evidence>
<protein>
    <submittedName>
        <fullName evidence="10">Peptidase S54 rhomboid domain-containing protein</fullName>
    </submittedName>
</protein>
<dbReference type="Proteomes" id="UP001152797">
    <property type="component" value="Unassembled WGS sequence"/>
</dbReference>
<comment type="similarity">
    <text evidence="2">Belongs to the peptidase S54 family.</text>
</comment>
<accession>A0A9P1G5A7</accession>
<dbReference type="GO" id="GO:0016020">
    <property type="term" value="C:membrane"/>
    <property type="evidence" value="ECO:0007669"/>
    <property type="project" value="UniProtKB-SubCell"/>
</dbReference>
<feature type="domain" description="Peptidase S54 rhomboid" evidence="8">
    <location>
        <begin position="60"/>
        <end position="272"/>
    </location>
</feature>
<dbReference type="EMBL" id="CAMXCT020002949">
    <property type="protein sequence ID" value="CAL1154869.1"/>
    <property type="molecule type" value="Genomic_DNA"/>
</dbReference>
<evidence type="ECO:0000256" key="1">
    <source>
        <dbReference type="ARBA" id="ARBA00004141"/>
    </source>
</evidence>
<proteinExistence type="inferred from homology"/>
<dbReference type="SUPFAM" id="SSF144091">
    <property type="entry name" value="Rhomboid-like"/>
    <property type="match status" value="1"/>
</dbReference>